<feature type="binding site" evidence="7 8">
    <location>
        <position position="87"/>
    </location>
    <ligand>
        <name>S-adenosyl-L-methionine</name>
        <dbReference type="ChEBI" id="CHEBI:59789"/>
    </ligand>
</feature>
<dbReference type="GO" id="GO:0052908">
    <property type="term" value="F:16S rRNA (adenine(1518)-N(6)/adenine(1519)-N(6))-dimethyltransferase activity"/>
    <property type="evidence" value="ECO:0007669"/>
    <property type="project" value="UniProtKB-EC"/>
</dbReference>
<dbReference type="InterPro" id="IPR011530">
    <property type="entry name" value="rRNA_adenine_dimethylase"/>
</dbReference>
<dbReference type="SUPFAM" id="SSF53335">
    <property type="entry name" value="S-adenosyl-L-methionine-dependent methyltransferases"/>
    <property type="match status" value="1"/>
</dbReference>
<evidence type="ECO:0000256" key="1">
    <source>
        <dbReference type="ARBA" id="ARBA00022490"/>
    </source>
</evidence>
<keyword evidence="2 7" id="KW-0698">rRNA processing</keyword>
<feature type="binding site" evidence="7 8">
    <location>
        <position position="106"/>
    </location>
    <ligand>
        <name>S-adenosyl-L-methionine</name>
        <dbReference type="ChEBI" id="CHEBI:59789"/>
    </ligand>
</feature>
<keyword evidence="5 7" id="KW-0949">S-adenosyl-L-methionine</keyword>
<keyword evidence="1 7" id="KW-0963">Cytoplasm</keyword>
<dbReference type="HAMAP" id="MF_00607">
    <property type="entry name" value="16SrRNA_methyltr_A"/>
    <property type="match status" value="1"/>
</dbReference>
<dbReference type="InterPro" id="IPR020598">
    <property type="entry name" value="rRNA_Ade_methylase_Trfase_N"/>
</dbReference>
<dbReference type="InterPro" id="IPR029063">
    <property type="entry name" value="SAM-dependent_MTases_sf"/>
</dbReference>
<evidence type="ECO:0000256" key="6">
    <source>
        <dbReference type="ARBA" id="ARBA00022884"/>
    </source>
</evidence>
<protein>
    <recommendedName>
        <fullName evidence="7">Ribosomal RNA small subunit methyltransferase A</fullName>
        <ecNumber evidence="7">2.1.1.182</ecNumber>
    </recommendedName>
    <alternativeName>
        <fullName evidence="7">16S rRNA (adenine(1518)-N(6)/adenine(1519)-N(6))-dimethyltransferase</fullName>
    </alternativeName>
    <alternativeName>
        <fullName evidence="7">16S rRNA dimethyladenosine transferase</fullName>
    </alternativeName>
    <alternativeName>
        <fullName evidence="7">16S rRNA dimethylase</fullName>
    </alternativeName>
    <alternativeName>
        <fullName evidence="7">S-adenosylmethionine-6-N', N'-adenosyl(rRNA) dimethyltransferase</fullName>
    </alternativeName>
</protein>
<feature type="binding site" evidence="7 8">
    <location>
        <position position="13"/>
    </location>
    <ligand>
        <name>S-adenosyl-L-methionine</name>
        <dbReference type="ChEBI" id="CHEBI:59789"/>
    </ligand>
</feature>
<evidence type="ECO:0000256" key="7">
    <source>
        <dbReference type="HAMAP-Rule" id="MF_00607"/>
    </source>
</evidence>
<evidence type="ECO:0000313" key="10">
    <source>
        <dbReference type="EMBL" id="EJP73916.1"/>
    </source>
</evidence>
<evidence type="ECO:0000256" key="2">
    <source>
        <dbReference type="ARBA" id="ARBA00022552"/>
    </source>
</evidence>
<dbReference type="AlphaFoldDB" id="J5KRA2"/>
<organism evidence="10 11">
    <name type="scientific">SAR86 cluster bacterium SAR86B</name>
    <dbReference type="NCBI Taxonomy" id="1123867"/>
    <lineage>
        <taxon>Bacteria</taxon>
        <taxon>Pseudomonadati</taxon>
        <taxon>Pseudomonadota</taxon>
        <taxon>Gammaproteobacteria</taxon>
        <taxon>SAR86 cluster</taxon>
    </lineage>
</organism>
<dbReference type="Proteomes" id="UP000010116">
    <property type="component" value="Unassembled WGS sequence"/>
</dbReference>
<dbReference type="Gene3D" id="1.10.8.100">
    <property type="entry name" value="Ribosomal RNA adenine dimethylase-like, domain 2"/>
    <property type="match status" value="1"/>
</dbReference>
<proteinExistence type="inferred from homology"/>
<dbReference type="EMBL" id="JH611164">
    <property type="protein sequence ID" value="EJP73916.1"/>
    <property type="molecule type" value="Genomic_DNA"/>
</dbReference>
<dbReference type="GO" id="GO:0003723">
    <property type="term" value="F:RNA binding"/>
    <property type="evidence" value="ECO:0007669"/>
    <property type="project" value="UniProtKB-UniRule"/>
</dbReference>
<evidence type="ECO:0000313" key="11">
    <source>
        <dbReference type="Proteomes" id="UP000010116"/>
    </source>
</evidence>
<dbReference type="Pfam" id="PF00398">
    <property type="entry name" value="RrnaAD"/>
    <property type="match status" value="1"/>
</dbReference>
<evidence type="ECO:0000256" key="5">
    <source>
        <dbReference type="ARBA" id="ARBA00022691"/>
    </source>
</evidence>
<keyword evidence="6 7" id="KW-0694">RNA-binding</keyword>
<name>J5KRA2_9GAMM</name>
<reference evidence="10 11" key="1">
    <citation type="journal article" date="2012" name="ISME J.">
        <title>Genomic insights to SAR86, an abundant and uncultivated marine bacterial lineage.</title>
        <authorList>
            <person name="Dupont C.L."/>
            <person name="Rusch D.B."/>
            <person name="Yooseph S."/>
            <person name="Lombardo M.J."/>
            <person name="Richter R.A."/>
            <person name="Valas R."/>
            <person name="Novotny M."/>
            <person name="Yee-Greenbaum J."/>
            <person name="Selengut J.D."/>
            <person name="Haft D.H."/>
            <person name="Halpern A.L."/>
            <person name="Lasken R.S."/>
            <person name="Nealson K."/>
            <person name="Friedman R."/>
            <person name="Venter J.C."/>
        </authorList>
    </citation>
    <scope>NUCLEOTIDE SEQUENCE [LARGE SCALE GENOMIC DNA]</scope>
</reference>
<comment type="similarity">
    <text evidence="7">Belongs to the class I-like SAM-binding methyltransferase superfamily. rRNA adenine N(6)-methyltransferase family. RsmA subfamily.</text>
</comment>
<evidence type="ECO:0000256" key="8">
    <source>
        <dbReference type="PROSITE-ProRule" id="PRU01026"/>
    </source>
</evidence>
<dbReference type="NCBIfam" id="TIGR00755">
    <property type="entry name" value="ksgA"/>
    <property type="match status" value="1"/>
</dbReference>
<dbReference type="InterPro" id="IPR023165">
    <property type="entry name" value="rRNA_Ade_diMease-like_C"/>
</dbReference>
<sequence>MINRAKRRKFGQNYLKDKLVLAKMSDYINPKKTDHIIEIGPGEGALTKSLLLNKDIKLKAIDIDKQNVDLLKEKFSSYSNANFIHADFLDYDLNKITDLPLRIVGNLPYNVSTQIILSFINHHQKIYDMHFLVQKEVAEKINGKIQTKNWGKLAIKIACFFESEMLFDVYPESFDIKPKVDSTFIKLKPRPDKIINTNEIEGFFSFIDDALTSKRKNIKNNLKKYDIDWRKTSIDPTSRTEQLNLETLISLFRSVS</sequence>
<feature type="binding site" evidence="8">
    <location>
        <position position="62"/>
    </location>
    <ligand>
        <name>S-adenosyl-L-methionine</name>
        <dbReference type="ChEBI" id="CHEBI:59789"/>
    </ligand>
</feature>
<evidence type="ECO:0000256" key="3">
    <source>
        <dbReference type="ARBA" id="ARBA00022603"/>
    </source>
</evidence>
<feature type="binding site" evidence="7 8">
    <location>
        <position position="15"/>
    </location>
    <ligand>
        <name>S-adenosyl-L-methionine</name>
        <dbReference type="ChEBI" id="CHEBI:59789"/>
    </ligand>
</feature>
<feature type="domain" description="Ribosomal RNA adenine methylase transferase N-terminal" evidence="9">
    <location>
        <begin position="20"/>
        <end position="191"/>
    </location>
</feature>
<feature type="binding site" evidence="7 8">
    <location>
        <position position="40"/>
    </location>
    <ligand>
        <name>S-adenosyl-L-methionine</name>
        <dbReference type="ChEBI" id="CHEBI:59789"/>
    </ligand>
</feature>
<gene>
    <name evidence="7" type="primary">rsmA</name>
    <name evidence="7" type="synonym">ksgA</name>
    <name evidence="10" type="ORF">NT02SARS_0561</name>
</gene>
<dbReference type="EC" id="2.1.1.182" evidence="7"/>
<comment type="subcellular location">
    <subcellularLocation>
        <location evidence="7">Cytoplasm</location>
    </subcellularLocation>
</comment>
<dbReference type="PROSITE" id="PS51689">
    <property type="entry name" value="SAM_RNA_A_N6_MT"/>
    <property type="match status" value="1"/>
</dbReference>
<dbReference type="GO" id="GO:0005829">
    <property type="term" value="C:cytosol"/>
    <property type="evidence" value="ECO:0007669"/>
    <property type="project" value="TreeGrafter"/>
</dbReference>
<dbReference type="InterPro" id="IPR001737">
    <property type="entry name" value="KsgA/Erm"/>
</dbReference>
<dbReference type="Gene3D" id="3.40.50.150">
    <property type="entry name" value="Vaccinia Virus protein VP39"/>
    <property type="match status" value="1"/>
</dbReference>
<keyword evidence="3 7" id="KW-0489">Methyltransferase</keyword>
<comment type="catalytic activity">
    <reaction evidence="7">
        <text>adenosine(1518)/adenosine(1519) in 16S rRNA + 4 S-adenosyl-L-methionine = N(6)-dimethyladenosine(1518)/N(6)-dimethyladenosine(1519) in 16S rRNA + 4 S-adenosyl-L-homocysteine + 4 H(+)</text>
        <dbReference type="Rhea" id="RHEA:19609"/>
        <dbReference type="Rhea" id="RHEA-COMP:10232"/>
        <dbReference type="Rhea" id="RHEA-COMP:10233"/>
        <dbReference type="ChEBI" id="CHEBI:15378"/>
        <dbReference type="ChEBI" id="CHEBI:57856"/>
        <dbReference type="ChEBI" id="CHEBI:59789"/>
        <dbReference type="ChEBI" id="CHEBI:74411"/>
        <dbReference type="ChEBI" id="CHEBI:74493"/>
        <dbReference type="EC" id="2.1.1.182"/>
    </reaction>
</comment>
<dbReference type="SMART" id="SM00650">
    <property type="entry name" value="rADc"/>
    <property type="match status" value="1"/>
</dbReference>
<keyword evidence="4 7" id="KW-0808">Transferase</keyword>
<dbReference type="CDD" id="cd02440">
    <property type="entry name" value="AdoMet_MTases"/>
    <property type="match status" value="1"/>
</dbReference>
<evidence type="ECO:0000256" key="4">
    <source>
        <dbReference type="ARBA" id="ARBA00022679"/>
    </source>
</evidence>
<accession>J5KRA2</accession>
<dbReference type="HOGENOM" id="CLU_041220_0_1_6"/>
<evidence type="ECO:0000259" key="9">
    <source>
        <dbReference type="SMART" id="SM00650"/>
    </source>
</evidence>
<comment type="caution">
    <text evidence="7">Lacks conserved residue(s) required for the propagation of feature annotation.</text>
</comment>
<dbReference type="PANTHER" id="PTHR11727">
    <property type="entry name" value="DIMETHYLADENOSINE TRANSFERASE"/>
    <property type="match status" value="1"/>
</dbReference>
<comment type="function">
    <text evidence="7">Specifically dimethylates two adjacent adenosines (A1518 and A1519) in the loop of a conserved hairpin near the 3'-end of 16S rRNA in the 30S particle. May play a critical role in biogenesis of 30S subunits.</text>
</comment>
<dbReference type="PANTHER" id="PTHR11727:SF7">
    <property type="entry name" value="DIMETHYLADENOSINE TRANSFERASE-RELATED"/>
    <property type="match status" value="1"/>
</dbReference>